<organism evidence="2">
    <name type="scientific">Acidianus hospitalis (strain W1)</name>
    <dbReference type="NCBI Taxonomy" id="933801"/>
    <lineage>
        <taxon>Archaea</taxon>
        <taxon>Thermoproteota</taxon>
        <taxon>Thermoprotei</taxon>
        <taxon>Sulfolobales</taxon>
        <taxon>Sulfolobaceae</taxon>
        <taxon>Acidianus</taxon>
    </lineage>
</organism>
<feature type="transmembrane region" description="Helical" evidence="1">
    <location>
        <begin position="7"/>
        <end position="27"/>
    </location>
</feature>
<proteinExistence type="predicted"/>
<dbReference type="AlphaFoldDB" id="B6D915"/>
<feature type="transmembrane region" description="Helical" evidence="1">
    <location>
        <begin position="33"/>
        <end position="55"/>
    </location>
</feature>
<accession>B6D915</accession>
<keyword evidence="1" id="KW-0812">Transmembrane</keyword>
<evidence type="ECO:0000313" key="2">
    <source>
        <dbReference type="EMBL" id="ACI15697.1"/>
    </source>
</evidence>
<keyword evidence="1" id="KW-0472">Membrane</keyword>
<geneLocation type="plasmid" evidence="2">
    <name>pAH1</name>
</geneLocation>
<dbReference type="RefSeq" id="WP_012548805.1">
    <property type="nucleotide sequence ID" value="NC_011299.1"/>
</dbReference>
<evidence type="ECO:0008006" key="3">
    <source>
        <dbReference type="Google" id="ProtNLM"/>
    </source>
</evidence>
<sequence length="171" mass="18847">MRIGKVLSIILYVLAALFILGGIGLMASPSSPASTMGAIVGFGFGALFIILGIIASRKEPANSEKLTLIAGKGLFSPWYYIGKEGIYKGKKLLLRWNEIANIFVIHEYEITKSNLSLRTLQTGVPSMSGTIYKMGTFRVITKDGREIDIKNVINPKEILEYIKNTYLKNIS</sequence>
<dbReference type="EMBL" id="EU881703">
    <property type="protein sequence ID" value="ACI15697.1"/>
    <property type="molecule type" value="Genomic_DNA"/>
</dbReference>
<keyword evidence="2" id="KW-0614">Plasmid</keyword>
<protein>
    <recommendedName>
        <fullName evidence="3">PH domain-containing protein</fullName>
    </recommendedName>
</protein>
<name>B6D915_ACIHW</name>
<keyword evidence="1" id="KW-1133">Transmembrane helix</keyword>
<evidence type="ECO:0000256" key="1">
    <source>
        <dbReference type="SAM" id="Phobius"/>
    </source>
</evidence>
<reference evidence="2" key="1">
    <citation type="journal article" date="2008" name="Mol. Microbiol.">
        <title>Novel archaeal plasmid pAH1 and its interactions with the lipothrixvirus AFV1.</title>
        <authorList>
            <person name="Basta T."/>
            <person name="Smyth J."/>
            <person name="Forterre P."/>
            <person name="Prangishvili D."/>
            <person name="Peng X."/>
        </authorList>
    </citation>
    <scope>NUCLEOTIDE SEQUENCE</scope>
    <source>
        <strain evidence="2">W1</strain>
        <plasmid evidence="2">pAH1</plasmid>
    </source>
</reference>